<dbReference type="InterPro" id="IPR051240">
    <property type="entry name" value="Mito_RNA-Proc/Resp"/>
</dbReference>
<organism evidence="4 5">
    <name type="scientific">Vitis vinifera</name>
    <name type="common">Grape</name>
    <dbReference type="NCBI Taxonomy" id="29760"/>
    <lineage>
        <taxon>Eukaryota</taxon>
        <taxon>Viridiplantae</taxon>
        <taxon>Streptophyta</taxon>
        <taxon>Embryophyta</taxon>
        <taxon>Tracheophyta</taxon>
        <taxon>Spermatophyta</taxon>
        <taxon>Magnoliopsida</taxon>
        <taxon>eudicotyledons</taxon>
        <taxon>Gunneridae</taxon>
        <taxon>Pentapetalae</taxon>
        <taxon>rosids</taxon>
        <taxon>Vitales</taxon>
        <taxon>Vitaceae</taxon>
        <taxon>Viteae</taxon>
        <taxon>Vitis</taxon>
    </lineage>
</organism>
<evidence type="ECO:0000313" key="4">
    <source>
        <dbReference type="EMBL" id="WJZ97434.1"/>
    </source>
</evidence>
<dbReference type="NCBIfam" id="TIGR00756">
    <property type="entry name" value="PPR"/>
    <property type="match status" value="15"/>
</dbReference>
<dbReference type="InterPro" id="IPR011990">
    <property type="entry name" value="TPR-like_helical_dom_sf"/>
</dbReference>
<dbReference type="Proteomes" id="UP001227230">
    <property type="component" value="Chromosome 10"/>
</dbReference>
<feature type="repeat" description="PPR" evidence="3">
    <location>
        <begin position="198"/>
        <end position="232"/>
    </location>
</feature>
<feature type="repeat" description="PPR" evidence="3">
    <location>
        <begin position="302"/>
        <end position="336"/>
    </location>
</feature>
<dbReference type="Pfam" id="PF13041">
    <property type="entry name" value="PPR_2"/>
    <property type="match status" value="5"/>
</dbReference>
<evidence type="ECO:0000256" key="3">
    <source>
        <dbReference type="PROSITE-ProRule" id="PRU00708"/>
    </source>
</evidence>
<feature type="repeat" description="PPR" evidence="3">
    <location>
        <begin position="456"/>
        <end position="490"/>
    </location>
</feature>
<feature type="repeat" description="PPR" evidence="3">
    <location>
        <begin position="701"/>
        <end position="735"/>
    </location>
</feature>
<dbReference type="Pfam" id="PF01535">
    <property type="entry name" value="PPR"/>
    <property type="match status" value="3"/>
</dbReference>
<dbReference type="PANTHER" id="PTHR47933:SF59">
    <property type="entry name" value="SAP DOMAIN-CONTAINING PROTEIN"/>
    <property type="match status" value="1"/>
</dbReference>
<comment type="similarity">
    <text evidence="1">Belongs to the PPR family. P subfamily.</text>
</comment>
<dbReference type="Pfam" id="PF12854">
    <property type="entry name" value="PPR_1"/>
    <property type="match status" value="3"/>
</dbReference>
<reference evidence="4 5" key="1">
    <citation type="journal article" date="2023" name="Hortic Res">
        <title>The complete reference genome for grapevine (Vitis vinifera L.) genetics and breeding.</title>
        <authorList>
            <person name="Shi X."/>
            <person name="Cao S."/>
            <person name="Wang X."/>
            <person name="Huang S."/>
            <person name="Wang Y."/>
            <person name="Liu Z."/>
            <person name="Liu W."/>
            <person name="Leng X."/>
            <person name="Peng Y."/>
            <person name="Wang N."/>
            <person name="Wang Y."/>
            <person name="Ma Z."/>
            <person name="Xu X."/>
            <person name="Zhang F."/>
            <person name="Xue H."/>
            <person name="Zhong H."/>
            <person name="Wang Y."/>
            <person name="Zhang K."/>
            <person name="Velt A."/>
            <person name="Avia K."/>
            <person name="Holtgrawe D."/>
            <person name="Grimplet J."/>
            <person name="Matus J.T."/>
            <person name="Ware D."/>
            <person name="Wu X."/>
            <person name="Wang H."/>
            <person name="Liu C."/>
            <person name="Fang Y."/>
            <person name="Rustenholz C."/>
            <person name="Cheng Z."/>
            <person name="Xiao H."/>
            <person name="Zhou Y."/>
        </authorList>
    </citation>
    <scope>NUCLEOTIDE SEQUENCE [LARGE SCALE GENOMIC DNA]</scope>
    <source>
        <strain evidence="5">cv. Pinot noir / PN40024</strain>
        <tissue evidence="4">Leaf</tissue>
    </source>
</reference>
<dbReference type="PROSITE" id="PS51375">
    <property type="entry name" value="PPR"/>
    <property type="match status" value="14"/>
</dbReference>
<dbReference type="Gene3D" id="1.25.40.10">
    <property type="entry name" value="Tetratricopeptide repeat domain"/>
    <property type="match status" value="6"/>
</dbReference>
<keyword evidence="5" id="KW-1185">Reference proteome</keyword>
<feature type="repeat" description="PPR" evidence="3">
    <location>
        <begin position="491"/>
        <end position="525"/>
    </location>
</feature>
<feature type="repeat" description="PPR" evidence="3">
    <location>
        <begin position="337"/>
        <end position="371"/>
    </location>
</feature>
<proteinExistence type="inferred from homology"/>
<dbReference type="PANTHER" id="PTHR47933">
    <property type="entry name" value="PENTATRICOPEPTIDE REPEAT-CONTAINING PROTEIN 1, MITOCHONDRIAL"/>
    <property type="match status" value="1"/>
</dbReference>
<dbReference type="InterPro" id="IPR002885">
    <property type="entry name" value="PPR_rpt"/>
</dbReference>
<feature type="repeat" description="PPR" evidence="3">
    <location>
        <begin position="736"/>
        <end position="766"/>
    </location>
</feature>
<gene>
    <name evidence="4" type="ORF">VitviT2T_016038</name>
</gene>
<protein>
    <recommendedName>
        <fullName evidence="6">Pentatricopeptide repeat-containing protein</fullName>
    </recommendedName>
</protein>
<accession>A0ABY9CSH0</accession>
<feature type="repeat" description="PPR" evidence="3">
    <location>
        <begin position="770"/>
        <end position="804"/>
    </location>
</feature>
<name>A0ABY9CSH0_VITVI</name>
<dbReference type="SUPFAM" id="SSF81901">
    <property type="entry name" value="HCP-like"/>
    <property type="match status" value="1"/>
</dbReference>
<evidence type="ECO:0000256" key="1">
    <source>
        <dbReference type="ARBA" id="ARBA00007626"/>
    </source>
</evidence>
<dbReference type="EMBL" id="CP126657">
    <property type="protein sequence ID" value="WJZ97434.1"/>
    <property type="molecule type" value="Genomic_DNA"/>
</dbReference>
<feature type="repeat" description="PPR" evidence="3">
    <location>
        <begin position="561"/>
        <end position="595"/>
    </location>
</feature>
<keyword evidence="2" id="KW-0677">Repeat</keyword>
<feature type="repeat" description="PPR" evidence="3">
    <location>
        <begin position="596"/>
        <end position="630"/>
    </location>
</feature>
<evidence type="ECO:0000256" key="2">
    <source>
        <dbReference type="ARBA" id="ARBA00022737"/>
    </source>
</evidence>
<feature type="repeat" description="PPR" evidence="3">
    <location>
        <begin position="526"/>
        <end position="560"/>
    </location>
</feature>
<sequence length="854" mass="96000">MALPRITKPHSFIKSTRPISQVPLIQLFFYTQKSLFTQNLSTFSQFLRLICTKSSASFSSPHGAHITNALISIFTKQPFNPDNQELRNFGSMLTHEVVENVLSGLKSWKIAYRFFNWASDQGGFNHNCYTYNAMASCLSHARQNAPLSLLSMDIVNSRCAMSPGALGFFIRCLGSTGLVEEANLLFDQVKMMRLCVPNSYSFNCLLEAISKSGSIDLVEMRLKEMCDSGWEPDKYTLTSVLQAYCNSRKFDKALSVFNEIYGRGWVDGHVLSILVLTFSKCGEVDKAFELIERMEDLGIRLNEKTFCVLIHGFVRQSRVDKALQLFKKMQKSGFAPDVSVYDALIGGLCAKKEIEKALHLLSEMKELGIDPDIQILSKLIAYCSEEVDIYRLIEERLEDLDTEAMLLLYNSVLNGLVNGKSVDKAYYLLRAMTGDNYTDNFEVNKFFMVKEMVRPDTTSFSIVIDGLCNTGKLDLALSLFRDMVRVGCKQNVLLYNNLIDKLSNSNRLEECYLLLKEMKGSGFRPTQFTHNSIFGCLCRREDVTGALDMVREMRVHGHEPWIKHYTLLVKQLCKRKRSAEACNFLAEMVREGFLPDIVAYSAAIDGFVKIKAVDQALEIFRDICARGYCPDVVAYNTLINGFCKVKRVSEAHDILDEMVAKGLVPSVVTYNLLIDGWCKNGDIDQAFHCLSRMVGKEREPNVITYTTLIDGLCNAGRPDDAIHLWNEMRGKGCSPNRISFIALIHGLCKCGWPDAALLYFREMGERETPDTIVYVALITSFISNKNPTLAFEILKEMVAKGKFPDPLDKNDLPLRDAILELAEDASTSSNVKNLIAEGRIPTIVCLSDVGSEGG</sequence>
<feature type="repeat" description="PPR" evidence="3">
    <location>
        <begin position="666"/>
        <end position="700"/>
    </location>
</feature>
<feature type="repeat" description="PPR" evidence="3">
    <location>
        <begin position="233"/>
        <end position="267"/>
    </location>
</feature>
<evidence type="ECO:0008006" key="6">
    <source>
        <dbReference type="Google" id="ProtNLM"/>
    </source>
</evidence>
<evidence type="ECO:0000313" key="5">
    <source>
        <dbReference type="Proteomes" id="UP001227230"/>
    </source>
</evidence>
<feature type="repeat" description="PPR" evidence="3">
    <location>
        <begin position="631"/>
        <end position="665"/>
    </location>
</feature>